<organism evidence="1 2">
    <name type="scientific">Panagrolaimus sp. ES5</name>
    <dbReference type="NCBI Taxonomy" id="591445"/>
    <lineage>
        <taxon>Eukaryota</taxon>
        <taxon>Metazoa</taxon>
        <taxon>Ecdysozoa</taxon>
        <taxon>Nematoda</taxon>
        <taxon>Chromadorea</taxon>
        <taxon>Rhabditida</taxon>
        <taxon>Tylenchina</taxon>
        <taxon>Panagrolaimomorpha</taxon>
        <taxon>Panagrolaimoidea</taxon>
        <taxon>Panagrolaimidae</taxon>
        <taxon>Panagrolaimus</taxon>
    </lineage>
</organism>
<sequence length="615" mass="69175">MDKKMKQIYLFFLLIFTFKFVGAVEYHGNRRHWTLENDGKTYVALHVLKEETKSFNLTFPKQKTFADLASGIKLYSPTENEKCEDTNGSLGFLLTIADKNYIRGTIKTKTIGPTEFLAAFLNETCTMFRGSEHDYASPRIDVNPATLEDRDLQCFQNEPAPFQSYHGDNTKHVLELHASGDIGCQIFMELPTYMQIEDFTLPNASKLELNESFAGNDETFWWKSGNDEMLPAAVEFDGNGSVLINISKSSKENPYFFRIGQNQSLPSLQLQFDPQCIGFKFEMFLNLQDSSDCKIDIEVIANGINISTKNNGIWHEIKDPSISPTLVFGERKVYVKVASPLSIKEFETCDFKTSSDVAADQFVLQLAHDTSAIVGDCDIAQIIIPKNDFAAGIEVLIDRSKIEKNTTENETITILPTIITTEREAPGMEWWGYLVFGGMLLIIVVLIIIVVFCVCCRRRKNRKSNNSSPPKNLENGAPQSPAMKTAILKESLPKEKSKEKKKTITKTKTKEEEKVDESKKREKPKLAKPAKKNIDEPGIESFQPPPKRKLMPFKKDDDISQSDKRSAVQPSSTQNDPTTTEAASTTQQQTEPGTGTAENTDVYSDVRLYAAMNND</sequence>
<protein>
    <submittedName>
        <fullName evidence="2">Uncharacterized protein</fullName>
    </submittedName>
</protein>
<evidence type="ECO:0000313" key="1">
    <source>
        <dbReference type="Proteomes" id="UP000887579"/>
    </source>
</evidence>
<accession>A0AC34FPQ4</accession>
<dbReference type="WBParaSite" id="ES5_v2.g19352.t1">
    <property type="protein sequence ID" value="ES5_v2.g19352.t1"/>
    <property type="gene ID" value="ES5_v2.g19352"/>
</dbReference>
<name>A0AC34FPQ4_9BILA</name>
<evidence type="ECO:0000313" key="2">
    <source>
        <dbReference type="WBParaSite" id="ES5_v2.g19352.t1"/>
    </source>
</evidence>
<dbReference type="Proteomes" id="UP000887579">
    <property type="component" value="Unplaced"/>
</dbReference>
<reference evidence="2" key="1">
    <citation type="submission" date="2022-11" db="UniProtKB">
        <authorList>
            <consortium name="WormBaseParasite"/>
        </authorList>
    </citation>
    <scope>IDENTIFICATION</scope>
</reference>
<proteinExistence type="predicted"/>